<feature type="transmembrane region" description="Helical" evidence="1">
    <location>
        <begin position="7"/>
        <end position="30"/>
    </location>
</feature>
<evidence type="ECO:0000256" key="1">
    <source>
        <dbReference type="SAM" id="Phobius"/>
    </source>
</evidence>
<dbReference type="KEGG" id="dov:DSCO28_02050"/>
<sequence length="119" mass="13468">MKRFLRIVLPIAFLAIAAVYLNSAAFSGWVSGGPPNDYPEAWAYRAMRHFYYGIGFIAIALTVFLALKDNAKRIKVKCVIGFIVALILFSVPHLKKFIEIDSCLDHGGEWNNSYHRCEE</sequence>
<proteinExistence type="predicted"/>
<feature type="transmembrane region" description="Helical" evidence="1">
    <location>
        <begin position="74"/>
        <end position="94"/>
    </location>
</feature>
<gene>
    <name evidence="2" type="ORF">DSCO28_02050</name>
</gene>
<protein>
    <submittedName>
        <fullName evidence="2">Uncharacterized protein</fullName>
    </submittedName>
</protein>
<keyword evidence="1" id="KW-0472">Membrane</keyword>
<dbReference type="Proteomes" id="UP000425960">
    <property type="component" value="Chromosome"/>
</dbReference>
<keyword evidence="1" id="KW-0812">Transmembrane</keyword>
<evidence type="ECO:0000313" key="2">
    <source>
        <dbReference type="EMBL" id="BBO79639.1"/>
    </source>
</evidence>
<dbReference type="EMBL" id="AP021876">
    <property type="protein sequence ID" value="BBO79639.1"/>
    <property type="molecule type" value="Genomic_DNA"/>
</dbReference>
<keyword evidence="1" id="KW-1133">Transmembrane helix</keyword>
<accession>A0A5K7ZIS2</accession>
<reference evidence="2 3" key="1">
    <citation type="submission" date="2019-11" db="EMBL/GenBank/DDBJ databases">
        <title>Comparative genomics of hydrocarbon-degrading Desulfosarcina strains.</title>
        <authorList>
            <person name="Watanabe M."/>
            <person name="Kojima H."/>
            <person name="Fukui M."/>
        </authorList>
    </citation>
    <scope>NUCLEOTIDE SEQUENCE [LARGE SCALE GENOMIC DNA]</scope>
    <source>
        <strain evidence="2 3">28bB2T</strain>
    </source>
</reference>
<evidence type="ECO:0000313" key="3">
    <source>
        <dbReference type="Proteomes" id="UP000425960"/>
    </source>
</evidence>
<name>A0A5K7ZIS2_9BACT</name>
<dbReference type="RefSeq" id="WP_155320783.1">
    <property type="nucleotide sequence ID" value="NZ_AP021876.1"/>
</dbReference>
<feature type="transmembrane region" description="Helical" evidence="1">
    <location>
        <begin position="50"/>
        <end position="67"/>
    </location>
</feature>
<dbReference type="AlphaFoldDB" id="A0A5K7ZIS2"/>
<organism evidence="2 3">
    <name type="scientific">Desulfosarcina ovata subsp. sediminis</name>
    <dbReference type="NCBI Taxonomy" id="885957"/>
    <lineage>
        <taxon>Bacteria</taxon>
        <taxon>Pseudomonadati</taxon>
        <taxon>Thermodesulfobacteriota</taxon>
        <taxon>Desulfobacteria</taxon>
        <taxon>Desulfobacterales</taxon>
        <taxon>Desulfosarcinaceae</taxon>
        <taxon>Desulfosarcina</taxon>
    </lineage>
</organism>